<protein>
    <submittedName>
        <fullName evidence="1">DUF3604 domain-containing protein</fullName>
    </submittedName>
</protein>
<name>A0A7X3S9H3_9HYPH</name>
<dbReference type="InterPro" id="IPR022028">
    <property type="entry name" value="DUF3604"/>
</dbReference>
<reference evidence="1 2" key="1">
    <citation type="submission" date="2019-12" db="EMBL/GenBank/DDBJ databases">
        <authorList>
            <person name="Li M."/>
        </authorList>
    </citation>
    <scope>NUCLEOTIDE SEQUENCE [LARGE SCALE GENOMIC DNA]</scope>
    <source>
        <strain evidence="1 2">GBMRC 2046</strain>
    </source>
</reference>
<dbReference type="EMBL" id="WUMV01000009">
    <property type="protein sequence ID" value="MXN66931.1"/>
    <property type="molecule type" value="Genomic_DNA"/>
</dbReference>
<accession>A0A7X3S9H3</accession>
<evidence type="ECO:0000313" key="1">
    <source>
        <dbReference type="EMBL" id="MXN66931.1"/>
    </source>
</evidence>
<dbReference type="Gene3D" id="3.20.20.140">
    <property type="entry name" value="Metal-dependent hydrolases"/>
    <property type="match status" value="1"/>
</dbReference>
<dbReference type="AlphaFoldDB" id="A0A7X3S9H3"/>
<dbReference type="Pfam" id="PF12228">
    <property type="entry name" value="DUF3604"/>
    <property type="match status" value="1"/>
</dbReference>
<evidence type="ECO:0000313" key="2">
    <source>
        <dbReference type="Proteomes" id="UP000433101"/>
    </source>
</evidence>
<dbReference type="InterPro" id="IPR016195">
    <property type="entry name" value="Pol/histidinol_Pase-like"/>
</dbReference>
<keyword evidence="2" id="KW-1185">Reference proteome</keyword>
<organism evidence="1 2">
    <name type="scientific">Stappia sediminis</name>
    <dbReference type="NCBI Taxonomy" id="2692190"/>
    <lineage>
        <taxon>Bacteria</taxon>
        <taxon>Pseudomonadati</taxon>
        <taxon>Pseudomonadota</taxon>
        <taxon>Alphaproteobacteria</taxon>
        <taxon>Hyphomicrobiales</taxon>
        <taxon>Stappiaceae</taxon>
        <taxon>Stappia</taxon>
    </lineage>
</organism>
<gene>
    <name evidence="1" type="ORF">GR183_18615</name>
</gene>
<dbReference type="Proteomes" id="UP000433101">
    <property type="component" value="Unassembled WGS sequence"/>
</dbReference>
<dbReference type="SUPFAM" id="SSF89550">
    <property type="entry name" value="PHP domain-like"/>
    <property type="match status" value="1"/>
</dbReference>
<dbReference type="RefSeq" id="WP_160777183.1">
    <property type="nucleotide sequence ID" value="NZ_WUMV01000009.1"/>
</dbReference>
<sequence>MLLLGSTGALSQELVGIAPDPDAEYSPYIQYDFPNQVLFGDTHLHTGYSADAGLVGATTTPDDAYRFAKGETVISSHGIPARLQRPLDFLVVADHAENLGLTFGIEEKNEALLGTEWGRGIAEVIAPKTPQAMADAYLYWAKTFSLGENSEDPLAATDFNKTMWQRMTEAAERHNDPGKFTTLIGYEWTAGPSGNNLHRNIIFRDGKDKADQIIPFSSYNSEDPEDLWDWMEKYESSTGGRMLAIPHNGNLSNGLMFDDVTLTSKAPLDRAYAERRMRFEPVYEITQIKGDGEAHPMLSPNDEFADYGTWDKGSFGPELKTPEMLPREYAREAWKRGMAYEVKLGANPFKFGVVGSTDAHTGLSTTQEDNFFGKVSMVEPTSDPVRFEEQITGRTTPDDPSDDIIHAQALASGLAAVWARENTREAIWDAFERKEVFATTGTRIRVRVFAGWEFSEDDLNRSDFARYGYDNGVPMGGDLFNAPEGAVPSLLIRAIRDPDGANLDRIQVIKGWLDANGETREQIYDVGWSGDRQPGADGKLPPVGNTVDVEQATYSNSIGAAGLQAYWRDPEFDPAQRAFYYVRVLEIPTPNWTTYDAKFFGIGRPKGVEPTQQERAYTSPIWYSPEG</sequence>
<comment type="caution">
    <text evidence="1">The sequence shown here is derived from an EMBL/GenBank/DDBJ whole genome shotgun (WGS) entry which is preliminary data.</text>
</comment>
<proteinExistence type="predicted"/>